<name>A0AAE3U852_9BACT</name>
<organism evidence="2 3">
    <name type="scientific">Xanthocytophaga flava</name>
    <dbReference type="NCBI Taxonomy" id="3048013"/>
    <lineage>
        <taxon>Bacteria</taxon>
        <taxon>Pseudomonadati</taxon>
        <taxon>Bacteroidota</taxon>
        <taxon>Cytophagia</taxon>
        <taxon>Cytophagales</taxon>
        <taxon>Rhodocytophagaceae</taxon>
        <taxon>Xanthocytophaga</taxon>
    </lineage>
</organism>
<dbReference type="Gene3D" id="3.40.630.30">
    <property type="match status" value="1"/>
</dbReference>
<dbReference type="GO" id="GO:0016747">
    <property type="term" value="F:acyltransferase activity, transferring groups other than amino-acyl groups"/>
    <property type="evidence" value="ECO:0007669"/>
    <property type="project" value="InterPro"/>
</dbReference>
<keyword evidence="2" id="KW-0808">Transferase</keyword>
<comment type="caution">
    <text evidence="2">The sequence shown here is derived from an EMBL/GenBank/DDBJ whole genome shotgun (WGS) entry which is preliminary data.</text>
</comment>
<protein>
    <submittedName>
        <fullName evidence="2">GNAT family N-acetyltransferase</fullName>
        <ecNumber evidence="2">2.3.1.-</ecNumber>
    </submittedName>
</protein>
<dbReference type="InterPro" id="IPR016181">
    <property type="entry name" value="Acyl_CoA_acyltransferase"/>
</dbReference>
<keyword evidence="2" id="KW-0012">Acyltransferase</keyword>
<dbReference type="PROSITE" id="PS51186">
    <property type="entry name" value="GNAT"/>
    <property type="match status" value="1"/>
</dbReference>
<proteinExistence type="predicted"/>
<dbReference type="InterPro" id="IPR000182">
    <property type="entry name" value="GNAT_dom"/>
</dbReference>
<feature type="domain" description="N-acetyltransferase" evidence="1">
    <location>
        <begin position="3"/>
        <end position="186"/>
    </location>
</feature>
<dbReference type="EMBL" id="JASJOS010000003">
    <property type="protein sequence ID" value="MDJ1480319.1"/>
    <property type="molecule type" value="Genomic_DNA"/>
</dbReference>
<evidence type="ECO:0000313" key="3">
    <source>
        <dbReference type="Proteomes" id="UP001241110"/>
    </source>
</evidence>
<dbReference type="RefSeq" id="WP_313976898.1">
    <property type="nucleotide sequence ID" value="NZ_JASJOS010000003.1"/>
</dbReference>
<dbReference type="EC" id="2.3.1.-" evidence="2"/>
<evidence type="ECO:0000313" key="2">
    <source>
        <dbReference type="EMBL" id="MDJ1480319.1"/>
    </source>
</evidence>
<gene>
    <name evidence="2" type="ORF">QNI16_07475</name>
</gene>
<accession>A0AAE3U852</accession>
<sequence length="186" mass="21637">MSVIITTLSTDDEIEQLLKLQHKNLARNNSPQTIESQGFVTVEHTFDLLKQMNQAEPQIVARDGEKIVGYALVMLKEFRQSIPVLEPMFAMLSEIYLSNKVLSDYHYYVMGQICIDEQYRGQGLFDQLYLGQKEQLKDRYELCITEVATRNQRSMNAHRRVGFESIHEYTAPNGETWSVVVWDIRK</sequence>
<dbReference type="SUPFAM" id="SSF55729">
    <property type="entry name" value="Acyl-CoA N-acyltransferases (Nat)"/>
    <property type="match status" value="1"/>
</dbReference>
<dbReference type="Proteomes" id="UP001241110">
    <property type="component" value="Unassembled WGS sequence"/>
</dbReference>
<dbReference type="Pfam" id="PF00583">
    <property type="entry name" value="Acetyltransf_1"/>
    <property type="match status" value="1"/>
</dbReference>
<reference evidence="2" key="1">
    <citation type="submission" date="2023-05" db="EMBL/GenBank/DDBJ databases">
        <authorList>
            <person name="Zhang X."/>
        </authorList>
    </citation>
    <scope>NUCLEOTIDE SEQUENCE</scope>
    <source>
        <strain evidence="2">YF14B1</strain>
    </source>
</reference>
<dbReference type="AlphaFoldDB" id="A0AAE3U852"/>
<evidence type="ECO:0000259" key="1">
    <source>
        <dbReference type="PROSITE" id="PS51186"/>
    </source>
</evidence>